<organism evidence="2 3">
    <name type="scientific">Cricetulus griseus</name>
    <name type="common">Chinese hamster</name>
    <name type="synonym">Cricetulus barabensis griseus</name>
    <dbReference type="NCBI Taxonomy" id="10029"/>
    <lineage>
        <taxon>Eukaryota</taxon>
        <taxon>Metazoa</taxon>
        <taxon>Chordata</taxon>
        <taxon>Craniata</taxon>
        <taxon>Vertebrata</taxon>
        <taxon>Euteleostomi</taxon>
        <taxon>Mammalia</taxon>
        <taxon>Eutheria</taxon>
        <taxon>Euarchontoglires</taxon>
        <taxon>Glires</taxon>
        <taxon>Rodentia</taxon>
        <taxon>Myomorpha</taxon>
        <taxon>Muroidea</taxon>
        <taxon>Cricetidae</taxon>
        <taxon>Cricetinae</taxon>
        <taxon>Cricetulus</taxon>
    </lineage>
</organism>
<dbReference type="Proteomes" id="UP000001075">
    <property type="component" value="Unassembled WGS sequence"/>
</dbReference>
<evidence type="ECO:0000313" key="3">
    <source>
        <dbReference type="Proteomes" id="UP000001075"/>
    </source>
</evidence>
<feature type="region of interest" description="Disordered" evidence="1">
    <location>
        <begin position="1"/>
        <end position="43"/>
    </location>
</feature>
<gene>
    <name evidence="2" type="ORF">I79_022443</name>
</gene>
<accession>G3IFC2</accession>
<reference evidence="3" key="1">
    <citation type="journal article" date="2011" name="Nat. Biotechnol.">
        <title>The genomic sequence of the Chinese hamster ovary (CHO)-K1 cell line.</title>
        <authorList>
            <person name="Xu X."/>
            <person name="Nagarajan H."/>
            <person name="Lewis N.E."/>
            <person name="Pan S."/>
            <person name="Cai Z."/>
            <person name="Liu X."/>
            <person name="Chen W."/>
            <person name="Xie M."/>
            <person name="Wang W."/>
            <person name="Hammond S."/>
            <person name="Andersen M.R."/>
            <person name="Neff N."/>
            <person name="Passarelli B."/>
            <person name="Koh W."/>
            <person name="Fan H.C."/>
            <person name="Wang J."/>
            <person name="Gui Y."/>
            <person name="Lee K.H."/>
            <person name="Betenbaugh M.J."/>
            <person name="Quake S.R."/>
            <person name="Famili I."/>
            <person name="Palsson B.O."/>
            <person name="Wang J."/>
        </authorList>
    </citation>
    <scope>NUCLEOTIDE SEQUENCE [LARGE SCALE GENOMIC DNA]</scope>
    <source>
        <strain evidence="3">CHO K1 cell line</strain>
    </source>
</reference>
<feature type="compositionally biased region" description="Low complexity" evidence="1">
    <location>
        <begin position="11"/>
        <end position="20"/>
    </location>
</feature>
<proteinExistence type="predicted"/>
<evidence type="ECO:0000256" key="1">
    <source>
        <dbReference type="SAM" id="MobiDB-lite"/>
    </source>
</evidence>
<sequence length="60" mass="6694">MRRRRAQEGHTSTSQSLTTDSSKEEVRSGNGQSLPPGCTGSRLPCRLQSRVLLDFKEEMT</sequence>
<dbReference type="InParanoid" id="G3IFC2"/>
<dbReference type="AlphaFoldDB" id="G3IFC2"/>
<protein>
    <submittedName>
        <fullName evidence="2">Uncharacterized protein</fullName>
    </submittedName>
</protein>
<name>G3IFC2_CRIGR</name>
<evidence type="ECO:0000313" key="2">
    <source>
        <dbReference type="EMBL" id="EGW02301.1"/>
    </source>
</evidence>
<dbReference type="EMBL" id="JH002356">
    <property type="protein sequence ID" value="EGW02301.1"/>
    <property type="molecule type" value="Genomic_DNA"/>
</dbReference>